<dbReference type="PANTHER" id="PTHR21299">
    <property type="entry name" value="CYTIDYLATE KINASE/PANTOATE-BETA-ALANINE LIGASE"/>
    <property type="match status" value="1"/>
</dbReference>
<evidence type="ECO:0000256" key="2">
    <source>
        <dbReference type="ARBA" id="ARBA00022679"/>
    </source>
</evidence>
<evidence type="ECO:0000256" key="9">
    <source>
        <dbReference type="SAM" id="MobiDB-lite"/>
    </source>
</evidence>
<sequence length="217" mass="24100">MIVTIDGPAGAGKSSISRRLADSLGFSFLDTGAMYRVIALQGLRAKVDWADEQQLVKLARSAKIRLADSMVELDGEDVSQEIRTQRVTEVTRYAANNVGVREELVRMQREFASGQDIVTEGRDQGTLVFPNAQCKIFLTASPEERARRRVHDLASRGESVPFEDVLQQQTKRDHEDSQREVGPLLKAEDAIEVLTDGMSEAEVLEKLIEIVGRCQNA</sequence>
<evidence type="ECO:0000256" key="4">
    <source>
        <dbReference type="ARBA" id="ARBA00022777"/>
    </source>
</evidence>
<evidence type="ECO:0000259" key="10">
    <source>
        <dbReference type="Pfam" id="PF02224"/>
    </source>
</evidence>
<comment type="catalytic activity">
    <reaction evidence="7 8">
        <text>CMP + ATP = CDP + ADP</text>
        <dbReference type="Rhea" id="RHEA:11600"/>
        <dbReference type="ChEBI" id="CHEBI:30616"/>
        <dbReference type="ChEBI" id="CHEBI:58069"/>
        <dbReference type="ChEBI" id="CHEBI:60377"/>
        <dbReference type="ChEBI" id="CHEBI:456216"/>
        <dbReference type="EC" id="2.7.4.25"/>
    </reaction>
</comment>
<dbReference type="InterPro" id="IPR027417">
    <property type="entry name" value="P-loop_NTPase"/>
</dbReference>
<dbReference type="GO" id="GO:0006220">
    <property type="term" value="P:pyrimidine nucleotide metabolic process"/>
    <property type="evidence" value="ECO:0007669"/>
    <property type="project" value="UniProtKB-UniRule"/>
</dbReference>
<dbReference type="SUPFAM" id="SSF52540">
    <property type="entry name" value="P-loop containing nucleoside triphosphate hydrolases"/>
    <property type="match status" value="1"/>
</dbReference>
<evidence type="ECO:0000256" key="6">
    <source>
        <dbReference type="ARBA" id="ARBA00047615"/>
    </source>
</evidence>
<dbReference type="RefSeq" id="WP_105332067.1">
    <property type="nucleotide sequence ID" value="NZ_PUHY01000013.1"/>
</dbReference>
<dbReference type="PANTHER" id="PTHR21299:SF2">
    <property type="entry name" value="CYTIDYLATE KINASE"/>
    <property type="match status" value="1"/>
</dbReference>
<comment type="subcellular location">
    <subcellularLocation>
        <location evidence="8">Cytoplasm</location>
    </subcellularLocation>
</comment>
<dbReference type="InterPro" id="IPR003136">
    <property type="entry name" value="Cytidylate_kin"/>
</dbReference>
<gene>
    <name evidence="8" type="primary">cmk</name>
    <name evidence="11" type="ORF">C5Y83_22605</name>
</gene>
<dbReference type="GO" id="GO:0005829">
    <property type="term" value="C:cytosol"/>
    <property type="evidence" value="ECO:0007669"/>
    <property type="project" value="TreeGrafter"/>
</dbReference>
<comment type="similarity">
    <text evidence="1 8">Belongs to the cytidylate kinase family. Type 1 subfamily.</text>
</comment>
<keyword evidence="5 8" id="KW-0067">ATP-binding</keyword>
<evidence type="ECO:0000313" key="11">
    <source>
        <dbReference type="EMBL" id="PQO30992.1"/>
    </source>
</evidence>
<dbReference type="NCBIfam" id="TIGR00017">
    <property type="entry name" value="cmk"/>
    <property type="match status" value="1"/>
</dbReference>
<evidence type="ECO:0000256" key="7">
    <source>
        <dbReference type="ARBA" id="ARBA00048478"/>
    </source>
</evidence>
<comment type="caution">
    <text evidence="11">The sequence shown here is derived from an EMBL/GenBank/DDBJ whole genome shotgun (WGS) entry which is preliminary data.</text>
</comment>
<feature type="binding site" evidence="8">
    <location>
        <begin position="7"/>
        <end position="15"/>
    </location>
    <ligand>
        <name>ATP</name>
        <dbReference type="ChEBI" id="CHEBI:30616"/>
    </ligand>
</feature>
<keyword evidence="4 8" id="KW-0418">Kinase</keyword>
<dbReference type="CDD" id="cd02020">
    <property type="entry name" value="CMPK"/>
    <property type="match status" value="1"/>
</dbReference>
<feature type="region of interest" description="Disordered" evidence="9">
    <location>
        <begin position="161"/>
        <end position="181"/>
    </location>
</feature>
<feature type="domain" description="Cytidylate kinase" evidence="10">
    <location>
        <begin position="3"/>
        <end position="211"/>
    </location>
</feature>
<keyword evidence="8" id="KW-0963">Cytoplasm</keyword>
<protein>
    <recommendedName>
        <fullName evidence="8">Cytidylate kinase</fullName>
        <shortName evidence="8">CK</shortName>
        <ecNumber evidence="8">2.7.4.25</ecNumber>
    </recommendedName>
    <alternativeName>
        <fullName evidence="8">Cytidine monophosphate kinase</fullName>
        <shortName evidence="8">CMP kinase</shortName>
    </alternativeName>
</protein>
<evidence type="ECO:0000256" key="1">
    <source>
        <dbReference type="ARBA" id="ARBA00009427"/>
    </source>
</evidence>
<dbReference type="GO" id="GO:0036431">
    <property type="term" value="F:dCMP kinase activity"/>
    <property type="evidence" value="ECO:0007669"/>
    <property type="project" value="InterPro"/>
</dbReference>
<dbReference type="EC" id="2.7.4.25" evidence="8"/>
<dbReference type="Pfam" id="PF02224">
    <property type="entry name" value="Cytidylate_kin"/>
    <property type="match status" value="1"/>
</dbReference>
<feature type="compositionally biased region" description="Basic and acidic residues" evidence="9">
    <location>
        <begin position="170"/>
        <end position="179"/>
    </location>
</feature>
<evidence type="ECO:0000256" key="8">
    <source>
        <dbReference type="HAMAP-Rule" id="MF_00238"/>
    </source>
</evidence>
<dbReference type="OrthoDB" id="9807434at2"/>
<evidence type="ECO:0000313" key="12">
    <source>
        <dbReference type="Proteomes" id="UP000238322"/>
    </source>
</evidence>
<evidence type="ECO:0000256" key="5">
    <source>
        <dbReference type="ARBA" id="ARBA00022840"/>
    </source>
</evidence>
<keyword evidence="3 8" id="KW-0547">Nucleotide-binding</keyword>
<organism evidence="11 12">
    <name type="scientific">Blastopirellula marina</name>
    <dbReference type="NCBI Taxonomy" id="124"/>
    <lineage>
        <taxon>Bacteria</taxon>
        <taxon>Pseudomonadati</taxon>
        <taxon>Planctomycetota</taxon>
        <taxon>Planctomycetia</taxon>
        <taxon>Pirellulales</taxon>
        <taxon>Pirellulaceae</taxon>
        <taxon>Blastopirellula</taxon>
    </lineage>
</organism>
<dbReference type="GO" id="GO:0005524">
    <property type="term" value="F:ATP binding"/>
    <property type="evidence" value="ECO:0007669"/>
    <property type="project" value="UniProtKB-UniRule"/>
</dbReference>
<name>A0A2S8FFQ6_9BACT</name>
<accession>A0A2S8FFQ6</accession>
<reference evidence="11 12" key="1">
    <citation type="submission" date="2018-02" db="EMBL/GenBank/DDBJ databases">
        <title>Comparative genomes isolates from brazilian mangrove.</title>
        <authorList>
            <person name="Araujo J.E."/>
            <person name="Taketani R.G."/>
            <person name="Silva M.C.P."/>
            <person name="Loureco M.V."/>
            <person name="Andreote F.D."/>
        </authorList>
    </citation>
    <scope>NUCLEOTIDE SEQUENCE [LARGE SCALE GENOMIC DNA]</scope>
    <source>
        <strain evidence="11 12">Hex-1 MGV</strain>
    </source>
</reference>
<dbReference type="HAMAP" id="MF_00238">
    <property type="entry name" value="Cytidyl_kinase_type1"/>
    <property type="match status" value="1"/>
</dbReference>
<dbReference type="GO" id="GO:0015949">
    <property type="term" value="P:nucleobase-containing small molecule interconversion"/>
    <property type="evidence" value="ECO:0007669"/>
    <property type="project" value="TreeGrafter"/>
</dbReference>
<dbReference type="InterPro" id="IPR011994">
    <property type="entry name" value="Cytidylate_kinase_dom"/>
</dbReference>
<dbReference type="Gene3D" id="3.40.50.300">
    <property type="entry name" value="P-loop containing nucleotide triphosphate hydrolases"/>
    <property type="match status" value="1"/>
</dbReference>
<comment type="catalytic activity">
    <reaction evidence="6 8">
        <text>dCMP + ATP = dCDP + ADP</text>
        <dbReference type="Rhea" id="RHEA:25094"/>
        <dbReference type="ChEBI" id="CHEBI:30616"/>
        <dbReference type="ChEBI" id="CHEBI:57566"/>
        <dbReference type="ChEBI" id="CHEBI:58593"/>
        <dbReference type="ChEBI" id="CHEBI:456216"/>
        <dbReference type="EC" id="2.7.4.25"/>
    </reaction>
</comment>
<dbReference type="EMBL" id="PUHY01000013">
    <property type="protein sequence ID" value="PQO30992.1"/>
    <property type="molecule type" value="Genomic_DNA"/>
</dbReference>
<keyword evidence="2 8" id="KW-0808">Transferase</keyword>
<proteinExistence type="inferred from homology"/>
<evidence type="ECO:0000256" key="3">
    <source>
        <dbReference type="ARBA" id="ARBA00022741"/>
    </source>
</evidence>
<dbReference type="GO" id="GO:0036430">
    <property type="term" value="F:CMP kinase activity"/>
    <property type="evidence" value="ECO:0007669"/>
    <property type="project" value="RHEA"/>
</dbReference>
<dbReference type="Proteomes" id="UP000238322">
    <property type="component" value="Unassembled WGS sequence"/>
</dbReference>
<dbReference type="AlphaFoldDB" id="A0A2S8FFQ6"/>